<accession>A0A8T0HN34</accession>
<proteinExistence type="predicted"/>
<dbReference type="AlphaFoldDB" id="A0A8T0HN34"/>
<keyword evidence="1" id="KW-0732">Signal</keyword>
<gene>
    <name evidence="2" type="ORF">KC19_VG077600</name>
</gene>
<dbReference type="Proteomes" id="UP000822688">
    <property type="component" value="Chromosome V"/>
</dbReference>
<keyword evidence="3" id="KW-1185">Reference proteome</keyword>
<feature type="signal peptide" evidence="1">
    <location>
        <begin position="1"/>
        <end position="25"/>
    </location>
</feature>
<organism evidence="2 3">
    <name type="scientific">Ceratodon purpureus</name>
    <name type="common">Fire moss</name>
    <name type="synonym">Dicranum purpureum</name>
    <dbReference type="NCBI Taxonomy" id="3225"/>
    <lineage>
        <taxon>Eukaryota</taxon>
        <taxon>Viridiplantae</taxon>
        <taxon>Streptophyta</taxon>
        <taxon>Embryophyta</taxon>
        <taxon>Bryophyta</taxon>
        <taxon>Bryophytina</taxon>
        <taxon>Bryopsida</taxon>
        <taxon>Dicranidae</taxon>
        <taxon>Pseudoditrichales</taxon>
        <taxon>Ditrichaceae</taxon>
        <taxon>Ceratodon</taxon>
    </lineage>
</organism>
<reference evidence="2" key="1">
    <citation type="submission" date="2020-06" db="EMBL/GenBank/DDBJ databases">
        <title>WGS assembly of Ceratodon purpureus strain R40.</title>
        <authorList>
            <person name="Carey S.B."/>
            <person name="Jenkins J."/>
            <person name="Shu S."/>
            <person name="Lovell J.T."/>
            <person name="Sreedasyam A."/>
            <person name="Maumus F."/>
            <person name="Tiley G.P."/>
            <person name="Fernandez-Pozo N."/>
            <person name="Barry K."/>
            <person name="Chen C."/>
            <person name="Wang M."/>
            <person name="Lipzen A."/>
            <person name="Daum C."/>
            <person name="Saski C.A."/>
            <person name="Payton A.C."/>
            <person name="Mcbreen J.C."/>
            <person name="Conrad R.E."/>
            <person name="Kollar L.M."/>
            <person name="Olsson S."/>
            <person name="Huttunen S."/>
            <person name="Landis J.B."/>
            <person name="Wickett N.J."/>
            <person name="Johnson M.G."/>
            <person name="Rensing S.A."/>
            <person name="Grimwood J."/>
            <person name="Schmutz J."/>
            <person name="Mcdaniel S.F."/>
        </authorList>
    </citation>
    <scope>NUCLEOTIDE SEQUENCE</scope>
    <source>
        <strain evidence="2">R40</strain>
    </source>
</reference>
<sequence length="56" mass="5782">MMAMSKVVCLLAVVAAVFLTTLAAGEHNAHVVQPVGLCSQGQVCACGVLRALVWTL</sequence>
<feature type="chain" id="PRO_5035742246" evidence="1">
    <location>
        <begin position="26"/>
        <end position="56"/>
    </location>
</feature>
<dbReference type="EMBL" id="CM026426">
    <property type="protein sequence ID" value="KAG0572221.1"/>
    <property type="molecule type" value="Genomic_DNA"/>
</dbReference>
<comment type="caution">
    <text evidence="2">The sequence shown here is derived from an EMBL/GenBank/DDBJ whole genome shotgun (WGS) entry which is preliminary data.</text>
</comment>
<name>A0A8T0HN34_CERPU</name>
<evidence type="ECO:0000313" key="3">
    <source>
        <dbReference type="Proteomes" id="UP000822688"/>
    </source>
</evidence>
<protein>
    <submittedName>
        <fullName evidence="2">Uncharacterized protein</fullName>
    </submittedName>
</protein>
<evidence type="ECO:0000313" key="2">
    <source>
        <dbReference type="EMBL" id="KAG0572221.1"/>
    </source>
</evidence>
<evidence type="ECO:0000256" key="1">
    <source>
        <dbReference type="SAM" id="SignalP"/>
    </source>
</evidence>